<evidence type="ECO:0000256" key="1">
    <source>
        <dbReference type="SAM" id="SignalP"/>
    </source>
</evidence>
<organism evidence="2 3">
    <name type="scientific">Guyparkeria halophila</name>
    <dbReference type="NCBI Taxonomy" id="47960"/>
    <lineage>
        <taxon>Bacteria</taxon>
        <taxon>Pseudomonadati</taxon>
        <taxon>Pseudomonadota</taxon>
        <taxon>Gammaproteobacteria</taxon>
        <taxon>Chromatiales</taxon>
        <taxon>Thioalkalibacteraceae</taxon>
        <taxon>Guyparkeria</taxon>
    </lineage>
</organism>
<sequence length="176" mass="18235">MRGVSIGRVLVPVLMPALMSVATAVPAEEHADGVGDVVTSDRIGMGLAADIAEEAVAACTRNGYSVTAVVVDPSGDPQVMMRATHAPRFTRQIATDKARAVILSGIDSGAFRANREDIRMEMNHVDGILVLDGAVAIESAGSTIGALGVSGAPGGDKDAECAREALEAHFDRLQLR</sequence>
<name>A0A6I6CY14_9GAMM</name>
<feature type="chain" id="PRO_5026227094" evidence="1">
    <location>
        <begin position="25"/>
        <end position="176"/>
    </location>
</feature>
<dbReference type="InterPro" id="IPR038084">
    <property type="entry name" value="PduO/GlcC-like_sf"/>
</dbReference>
<dbReference type="Pfam" id="PF03928">
    <property type="entry name" value="HbpS-like"/>
    <property type="match status" value="1"/>
</dbReference>
<dbReference type="InterPro" id="IPR005624">
    <property type="entry name" value="PduO/GlcC-like"/>
</dbReference>
<evidence type="ECO:0000313" key="2">
    <source>
        <dbReference type="EMBL" id="QGT79089.1"/>
    </source>
</evidence>
<proteinExistence type="predicted"/>
<keyword evidence="3" id="KW-1185">Reference proteome</keyword>
<accession>A0A6I6CY14</accession>
<protein>
    <submittedName>
        <fullName evidence="2">Heme-binding protein</fullName>
    </submittedName>
</protein>
<dbReference type="PANTHER" id="PTHR34309:SF10">
    <property type="entry name" value="SLR1406 PROTEIN"/>
    <property type="match status" value="1"/>
</dbReference>
<dbReference type="EMBL" id="CP046415">
    <property type="protein sequence ID" value="QGT79089.1"/>
    <property type="molecule type" value="Genomic_DNA"/>
</dbReference>
<dbReference type="Proteomes" id="UP000427716">
    <property type="component" value="Chromosome"/>
</dbReference>
<reference evidence="2 3" key="1">
    <citation type="submission" date="2019-11" db="EMBL/GenBank/DDBJ databases">
        <authorList>
            <person name="Zhang J."/>
            <person name="Sun C."/>
        </authorList>
    </citation>
    <scope>NUCLEOTIDE SEQUENCE [LARGE SCALE GENOMIC DNA]</scope>
    <source>
        <strain evidence="3">sp2</strain>
    </source>
</reference>
<evidence type="ECO:0000313" key="3">
    <source>
        <dbReference type="Proteomes" id="UP000427716"/>
    </source>
</evidence>
<dbReference type="KEGG" id="ghl:GM160_09440"/>
<dbReference type="AlphaFoldDB" id="A0A6I6CY14"/>
<dbReference type="InterPro" id="IPR052517">
    <property type="entry name" value="GlcG_carb_metab_protein"/>
</dbReference>
<gene>
    <name evidence="2" type="ORF">GM160_09440</name>
</gene>
<keyword evidence="1" id="KW-0732">Signal</keyword>
<dbReference type="PANTHER" id="PTHR34309">
    <property type="entry name" value="SLR1406 PROTEIN"/>
    <property type="match status" value="1"/>
</dbReference>
<feature type="signal peptide" evidence="1">
    <location>
        <begin position="1"/>
        <end position="24"/>
    </location>
</feature>
<dbReference type="Gene3D" id="3.30.450.150">
    <property type="entry name" value="Haem-degrading domain"/>
    <property type="match status" value="1"/>
</dbReference>
<dbReference type="SUPFAM" id="SSF143744">
    <property type="entry name" value="GlcG-like"/>
    <property type="match status" value="1"/>
</dbReference>